<proteinExistence type="inferred from homology"/>
<feature type="transmembrane region" description="Helical" evidence="7">
    <location>
        <begin position="353"/>
        <end position="377"/>
    </location>
</feature>
<dbReference type="PANTHER" id="PTHR23515">
    <property type="entry name" value="HIGH-AFFINITY NITRATE TRANSPORTER 2.3"/>
    <property type="match status" value="1"/>
</dbReference>
<dbReference type="AlphaFoldDB" id="A0AA86MYJ2"/>
<feature type="transmembrane region" description="Helical" evidence="7">
    <location>
        <begin position="98"/>
        <end position="115"/>
    </location>
</feature>
<evidence type="ECO:0000313" key="10">
    <source>
        <dbReference type="Proteomes" id="UP001179121"/>
    </source>
</evidence>
<gene>
    <name evidence="9" type="ORF">DNFV4_01730</name>
</gene>
<feature type="transmembrane region" description="Helical" evidence="7">
    <location>
        <begin position="319"/>
        <end position="341"/>
    </location>
</feature>
<comment type="similarity">
    <text evidence="2">Belongs to the major facilitator superfamily. Nitrate/nitrite porter (TC 2.A.1.8) family.</text>
</comment>
<feature type="transmembrane region" description="Helical" evidence="7">
    <location>
        <begin position="155"/>
        <end position="174"/>
    </location>
</feature>
<keyword evidence="3 7" id="KW-0812">Transmembrane</keyword>
<feature type="transmembrane region" description="Helical" evidence="7">
    <location>
        <begin position="33"/>
        <end position="57"/>
    </location>
</feature>
<organism evidence="9 10">
    <name type="scientific">Nitrospira tepida</name>
    <dbReference type="NCBI Taxonomy" id="2973512"/>
    <lineage>
        <taxon>Bacteria</taxon>
        <taxon>Pseudomonadati</taxon>
        <taxon>Nitrospirota</taxon>
        <taxon>Nitrospiria</taxon>
        <taxon>Nitrospirales</taxon>
        <taxon>Nitrospiraceae</taxon>
        <taxon>Nitrospira</taxon>
    </lineage>
</organism>
<dbReference type="Gene3D" id="1.20.1250.20">
    <property type="entry name" value="MFS general substrate transporter like domains"/>
    <property type="match status" value="2"/>
</dbReference>
<evidence type="ECO:0000256" key="2">
    <source>
        <dbReference type="ARBA" id="ARBA00008432"/>
    </source>
</evidence>
<accession>A0AA86MYJ2</accession>
<dbReference type="GO" id="GO:0042128">
    <property type="term" value="P:nitrate assimilation"/>
    <property type="evidence" value="ECO:0007669"/>
    <property type="project" value="UniProtKB-KW"/>
</dbReference>
<feature type="transmembrane region" description="Helical" evidence="7">
    <location>
        <begin position="231"/>
        <end position="249"/>
    </location>
</feature>
<evidence type="ECO:0000256" key="1">
    <source>
        <dbReference type="ARBA" id="ARBA00004141"/>
    </source>
</evidence>
<feature type="transmembrane region" description="Helical" evidence="7">
    <location>
        <begin position="69"/>
        <end position="86"/>
    </location>
</feature>
<feature type="transmembrane region" description="Helical" evidence="7">
    <location>
        <begin position="383"/>
        <end position="405"/>
    </location>
</feature>
<dbReference type="SUPFAM" id="SSF103473">
    <property type="entry name" value="MFS general substrate transporter"/>
    <property type="match status" value="1"/>
</dbReference>
<evidence type="ECO:0000256" key="4">
    <source>
        <dbReference type="ARBA" id="ARBA00022989"/>
    </source>
</evidence>
<dbReference type="InterPro" id="IPR036259">
    <property type="entry name" value="MFS_trans_sf"/>
</dbReference>
<feature type="transmembrane region" description="Helical" evidence="7">
    <location>
        <begin position="293"/>
        <end position="313"/>
    </location>
</feature>
<comment type="subcellular location">
    <subcellularLocation>
        <location evidence="1">Membrane</location>
        <topology evidence="1">Multi-pass membrane protein</topology>
    </subcellularLocation>
</comment>
<dbReference type="KEGG" id="nti:DNFV4_01730"/>
<evidence type="ECO:0000256" key="6">
    <source>
        <dbReference type="ARBA" id="ARBA00023136"/>
    </source>
</evidence>
<keyword evidence="10" id="KW-1185">Reference proteome</keyword>
<evidence type="ECO:0000256" key="3">
    <source>
        <dbReference type="ARBA" id="ARBA00022692"/>
    </source>
</evidence>
<dbReference type="PROSITE" id="PS50850">
    <property type="entry name" value="MFS"/>
    <property type="match status" value="1"/>
</dbReference>
<dbReference type="GO" id="GO:0016020">
    <property type="term" value="C:membrane"/>
    <property type="evidence" value="ECO:0007669"/>
    <property type="project" value="UniProtKB-SubCell"/>
</dbReference>
<dbReference type="GO" id="GO:0015112">
    <property type="term" value="F:nitrate transmembrane transporter activity"/>
    <property type="evidence" value="ECO:0007669"/>
    <property type="project" value="InterPro"/>
</dbReference>
<keyword evidence="6 7" id="KW-0472">Membrane</keyword>
<evidence type="ECO:0000256" key="5">
    <source>
        <dbReference type="ARBA" id="ARBA00023063"/>
    </source>
</evidence>
<protein>
    <submittedName>
        <fullName evidence="9">Nitrate transporter</fullName>
    </submittedName>
</protein>
<evidence type="ECO:0000259" key="8">
    <source>
        <dbReference type="PROSITE" id="PS50850"/>
    </source>
</evidence>
<dbReference type="InterPro" id="IPR020846">
    <property type="entry name" value="MFS_dom"/>
</dbReference>
<reference evidence="9" key="1">
    <citation type="submission" date="2022-10" db="EMBL/GenBank/DDBJ databases">
        <authorList>
            <person name="Koch H."/>
        </authorList>
    </citation>
    <scope>NUCLEOTIDE SEQUENCE</scope>
    <source>
        <strain evidence="9">DNF</strain>
    </source>
</reference>
<dbReference type="Proteomes" id="UP001179121">
    <property type="component" value="Chromosome"/>
</dbReference>
<feature type="transmembrane region" description="Helical" evidence="7">
    <location>
        <begin position="261"/>
        <end position="281"/>
    </location>
</feature>
<dbReference type="EMBL" id="OX365700">
    <property type="protein sequence ID" value="CAI4031305.1"/>
    <property type="molecule type" value="Genomic_DNA"/>
</dbReference>
<keyword evidence="5" id="KW-0534">Nitrate assimilation</keyword>
<dbReference type="InterPro" id="IPR011701">
    <property type="entry name" value="MFS"/>
</dbReference>
<sequence length="418" mass="43327">MDDHRRTGGSLIGRRGAPLQIVRALRSGHWPTLLGAWLHFEVSFMVWLLVGALSIAIASELGLSATQTGLLVAVPLLSGALLRIPVGISSDRMGAKRTGLAILLCELAGLGWAWLGASSYLHMLLTGLLLGVAGASFAVALPLASRVYPPAHQGLAMGIAASANSGTVLAMWFAPRIAELTGWQGAFGVMAAPVLMTTLLFAGLVQSDRRLGRTGAVAWRPALVDVGRDPFMYWLCGLYAITFGGFVGLSSSLPFFLHDHYAVGVVAAGSLTALCGLVGSLIRPLGGYVADRVGGLTVLPTILGAITLLLAFVGSLPTLPWAVVLIVTAVAAMGFGNGVVFQVASGRFAKQMGIVSGVVGAAGGLGGFLLPLCLGWLKDLTGTFSFGFWLFAACAGWGLVGARYLKGQPRYAGDLPMV</sequence>
<feature type="domain" description="Major facilitator superfamily (MFS) profile" evidence="8">
    <location>
        <begin position="32"/>
        <end position="410"/>
    </location>
</feature>
<dbReference type="Pfam" id="PF07690">
    <property type="entry name" value="MFS_1"/>
    <property type="match status" value="1"/>
</dbReference>
<evidence type="ECO:0000256" key="7">
    <source>
        <dbReference type="SAM" id="Phobius"/>
    </source>
</evidence>
<keyword evidence="4 7" id="KW-1133">Transmembrane helix</keyword>
<feature type="transmembrane region" description="Helical" evidence="7">
    <location>
        <begin position="186"/>
        <end position="205"/>
    </location>
</feature>
<dbReference type="RefSeq" id="WP_289268237.1">
    <property type="nucleotide sequence ID" value="NZ_OX365700.1"/>
</dbReference>
<evidence type="ECO:0000313" key="9">
    <source>
        <dbReference type="EMBL" id="CAI4031305.1"/>
    </source>
</evidence>
<feature type="transmembrane region" description="Helical" evidence="7">
    <location>
        <begin position="121"/>
        <end position="143"/>
    </location>
</feature>
<dbReference type="InterPro" id="IPR044772">
    <property type="entry name" value="NO3_transporter"/>
</dbReference>
<name>A0AA86MYJ2_9BACT</name>